<dbReference type="EMBL" id="PJQD01000020">
    <property type="protein sequence ID" value="POY75001.1"/>
    <property type="molecule type" value="Genomic_DNA"/>
</dbReference>
<gene>
    <name evidence="11" type="ORF">BMF94_1977</name>
</gene>
<dbReference type="STRING" id="741276.A0A2S5BE24"/>
<dbReference type="Pfam" id="PF06703">
    <property type="entry name" value="SPC25"/>
    <property type="match status" value="1"/>
</dbReference>
<evidence type="ECO:0000256" key="10">
    <source>
        <dbReference type="SAM" id="Phobius"/>
    </source>
</evidence>
<dbReference type="GO" id="GO:0045047">
    <property type="term" value="P:protein targeting to ER"/>
    <property type="evidence" value="ECO:0007669"/>
    <property type="project" value="TreeGrafter"/>
</dbReference>
<comment type="caution">
    <text evidence="11">The sequence shown here is derived from an EMBL/GenBank/DDBJ whole genome shotgun (WGS) entry which is preliminary data.</text>
</comment>
<reference evidence="11 12" key="1">
    <citation type="journal article" date="2018" name="Front. Microbiol.">
        <title>Prospects for Fungal Bioremediation of Acidic Radioactive Waste Sites: Characterization and Genome Sequence of Rhodotorula taiwanensis MD1149.</title>
        <authorList>
            <person name="Tkavc R."/>
            <person name="Matrosova V.Y."/>
            <person name="Grichenko O.E."/>
            <person name="Gostincar C."/>
            <person name="Volpe R.P."/>
            <person name="Klimenkova P."/>
            <person name="Gaidamakova E.K."/>
            <person name="Zhou C.E."/>
            <person name="Stewart B.J."/>
            <person name="Lyman M.G."/>
            <person name="Malfatti S.A."/>
            <person name="Rubinfeld B."/>
            <person name="Courtot M."/>
            <person name="Singh J."/>
            <person name="Dalgard C.L."/>
            <person name="Hamilton T."/>
            <person name="Frey K.G."/>
            <person name="Gunde-Cimerman N."/>
            <person name="Dugan L."/>
            <person name="Daly M.J."/>
        </authorList>
    </citation>
    <scope>NUCLEOTIDE SEQUENCE [LARGE SCALE GENOMIC DNA]</scope>
    <source>
        <strain evidence="11 12">MD1149</strain>
    </source>
</reference>
<evidence type="ECO:0000256" key="3">
    <source>
        <dbReference type="ARBA" id="ARBA00017057"/>
    </source>
</evidence>
<proteinExistence type="inferred from homology"/>
<dbReference type="Proteomes" id="UP000237144">
    <property type="component" value="Unassembled WGS sequence"/>
</dbReference>
<keyword evidence="4 10" id="KW-0812">Transmembrane</keyword>
<evidence type="ECO:0000256" key="6">
    <source>
        <dbReference type="ARBA" id="ARBA00022989"/>
    </source>
</evidence>
<dbReference type="PANTHER" id="PTHR13085">
    <property type="entry name" value="MICROSOMAL SIGNAL PEPTIDASE 25 KDA SUBUNIT"/>
    <property type="match status" value="1"/>
</dbReference>
<feature type="transmembrane region" description="Helical" evidence="10">
    <location>
        <begin position="80"/>
        <end position="98"/>
    </location>
</feature>
<dbReference type="AlphaFoldDB" id="A0A2S5BE24"/>
<keyword evidence="6 10" id="KW-1133">Transmembrane helix</keyword>
<sequence>MAKKAANKAKQVEGATPVESTADAPQSDNAIPKLPREPVLRVNPANLTELKNAVDDHLKVVLSSPQHAFVRSYMHDDVRLALGWTAVGVAAVTGYYSYVVDDFHRTKGWVAVGVAVYFALNTALALYVALVEKNTIYQGKRRTLASRITTERVSLSSVAYSSPTHHTTSSWVPFPLSLLLRAPPPPPATGSTSTASSPSAPLNTDPSHYPLYRLTLSYSHSANANKSLLASSTVVLEKPFGEMFDENGTIAVQVVEDWVMGSQGLGKVVKGGQGAGAIDGVGN</sequence>
<evidence type="ECO:0000256" key="2">
    <source>
        <dbReference type="ARBA" id="ARBA00007324"/>
    </source>
</evidence>
<keyword evidence="5" id="KW-0256">Endoplasmic reticulum</keyword>
<dbReference type="GO" id="GO:0005787">
    <property type="term" value="C:signal peptidase complex"/>
    <property type="evidence" value="ECO:0007669"/>
    <property type="project" value="InterPro"/>
</dbReference>
<name>A0A2S5BE24_9BASI</name>
<dbReference type="OrthoDB" id="29558at2759"/>
<organism evidence="11 12">
    <name type="scientific">Rhodotorula taiwanensis</name>
    <dbReference type="NCBI Taxonomy" id="741276"/>
    <lineage>
        <taxon>Eukaryota</taxon>
        <taxon>Fungi</taxon>
        <taxon>Dikarya</taxon>
        <taxon>Basidiomycota</taxon>
        <taxon>Pucciniomycotina</taxon>
        <taxon>Microbotryomycetes</taxon>
        <taxon>Sporidiobolales</taxon>
        <taxon>Sporidiobolaceae</taxon>
        <taxon>Rhodotorula</taxon>
    </lineage>
</organism>
<protein>
    <recommendedName>
        <fullName evidence="3">Signal peptidase complex subunit 2</fullName>
    </recommendedName>
</protein>
<evidence type="ECO:0000313" key="12">
    <source>
        <dbReference type="Proteomes" id="UP000237144"/>
    </source>
</evidence>
<evidence type="ECO:0000256" key="8">
    <source>
        <dbReference type="ARBA" id="ARBA00045608"/>
    </source>
</evidence>
<evidence type="ECO:0000256" key="9">
    <source>
        <dbReference type="SAM" id="MobiDB-lite"/>
    </source>
</evidence>
<dbReference type="PANTHER" id="PTHR13085:SF0">
    <property type="entry name" value="SIGNAL PEPTIDASE COMPLEX SUBUNIT 2"/>
    <property type="match status" value="1"/>
</dbReference>
<dbReference type="InterPro" id="IPR009582">
    <property type="entry name" value="Spc2/SPCS2"/>
</dbReference>
<keyword evidence="7 10" id="KW-0472">Membrane</keyword>
<dbReference type="GO" id="GO:0006465">
    <property type="term" value="P:signal peptide processing"/>
    <property type="evidence" value="ECO:0007669"/>
    <property type="project" value="InterPro"/>
</dbReference>
<comment type="similarity">
    <text evidence="2">Belongs to the SPCS2 family.</text>
</comment>
<comment type="function">
    <text evidence="8">Component of the signal peptidase complex (SPC) which catalyzes the cleavage of N-terminal signal sequences from nascent proteins as they are translocated into the lumen of the endoplasmic reticulum. Enhances the enzymatic activity of SPC and facilitates the interactions between different components of the translocation site.</text>
</comment>
<accession>A0A2S5BE24</accession>
<evidence type="ECO:0000256" key="4">
    <source>
        <dbReference type="ARBA" id="ARBA00022692"/>
    </source>
</evidence>
<comment type="subcellular location">
    <subcellularLocation>
        <location evidence="1">Endoplasmic reticulum membrane</location>
        <topology evidence="1">Multi-pass membrane protein</topology>
    </subcellularLocation>
</comment>
<evidence type="ECO:0000313" key="11">
    <source>
        <dbReference type="EMBL" id="POY75001.1"/>
    </source>
</evidence>
<evidence type="ECO:0000256" key="1">
    <source>
        <dbReference type="ARBA" id="ARBA00004477"/>
    </source>
</evidence>
<evidence type="ECO:0000256" key="5">
    <source>
        <dbReference type="ARBA" id="ARBA00022824"/>
    </source>
</evidence>
<keyword evidence="12" id="KW-1185">Reference proteome</keyword>
<feature type="transmembrane region" description="Helical" evidence="10">
    <location>
        <begin position="110"/>
        <end position="131"/>
    </location>
</feature>
<feature type="region of interest" description="Disordered" evidence="9">
    <location>
        <begin position="1"/>
        <end position="34"/>
    </location>
</feature>
<evidence type="ECO:0000256" key="7">
    <source>
        <dbReference type="ARBA" id="ARBA00023136"/>
    </source>
</evidence>